<reference evidence="2 3" key="1">
    <citation type="submission" date="2018-08" db="EMBL/GenBank/DDBJ databases">
        <title>Genomic Encyclopedia of Type Strains, Phase III (KMG-III): the genomes of soil and plant-associated and newly described type strains.</title>
        <authorList>
            <person name="Whitman W."/>
        </authorList>
    </citation>
    <scope>NUCLEOTIDE SEQUENCE [LARGE SCALE GENOMIC DNA]</scope>
    <source>
        <strain evidence="2 3">CGMCC 1.10966</strain>
    </source>
</reference>
<dbReference type="AlphaFoldDB" id="A0A3D9S987"/>
<dbReference type="InterPro" id="IPR000683">
    <property type="entry name" value="Gfo/Idh/MocA-like_OxRdtase_N"/>
</dbReference>
<dbReference type="GO" id="GO:0000166">
    <property type="term" value="F:nucleotide binding"/>
    <property type="evidence" value="ECO:0007669"/>
    <property type="project" value="InterPro"/>
</dbReference>
<protein>
    <submittedName>
        <fullName evidence="2">Putative dehydrogenase</fullName>
    </submittedName>
</protein>
<feature type="domain" description="Gfo/Idh/MocA-like oxidoreductase N-terminal" evidence="1">
    <location>
        <begin position="7"/>
        <end position="129"/>
    </location>
</feature>
<dbReference type="SUPFAM" id="SSF51735">
    <property type="entry name" value="NAD(P)-binding Rossmann-fold domains"/>
    <property type="match status" value="1"/>
</dbReference>
<evidence type="ECO:0000259" key="1">
    <source>
        <dbReference type="Pfam" id="PF01408"/>
    </source>
</evidence>
<dbReference type="InterPro" id="IPR036291">
    <property type="entry name" value="NAD(P)-bd_dom_sf"/>
</dbReference>
<dbReference type="Gene3D" id="3.40.50.720">
    <property type="entry name" value="NAD(P)-binding Rossmann-like Domain"/>
    <property type="match status" value="1"/>
</dbReference>
<comment type="caution">
    <text evidence="2">The sequence shown here is derived from an EMBL/GenBank/DDBJ whole genome shotgun (WGS) entry which is preliminary data.</text>
</comment>
<dbReference type="PANTHER" id="PTHR43708">
    <property type="entry name" value="CONSERVED EXPRESSED OXIDOREDUCTASE (EUROFUNG)"/>
    <property type="match status" value="1"/>
</dbReference>
<organism evidence="2 3">
    <name type="scientific">Paenibacillus taihuensis</name>
    <dbReference type="NCBI Taxonomy" id="1156355"/>
    <lineage>
        <taxon>Bacteria</taxon>
        <taxon>Bacillati</taxon>
        <taxon>Bacillota</taxon>
        <taxon>Bacilli</taxon>
        <taxon>Bacillales</taxon>
        <taxon>Paenibacillaceae</taxon>
        <taxon>Paenibacillus</taxon>
    </lineage>
</organism>
<keyword evidence="3" id="KW-1185">Reference proteome</keyword>
<dbReference type="InterPro" id="IPR051317">
    <property type="entry name" value="Gfo/Idh/MocA_oxidoreduct"/>
</dbReference>
<dbReference type="Proteomes" id="UP000256304">
    <property type="component" value="Unassembled WGS sequence"/>
</dbReference>
<proteinExistence type="predicted"/>
<sequence>MMSAGGIRIGVIGCGWHSRAAHGPSLKQLKSAYPELGLAACCDINAESAESYRADYGFDRAYTSFEAMLGEEQLDAVWVLVPEHLTASVSMKVMDAGIALLLEKPPGVNTAEVIQLAEYAKEKDIKHRVAFNRRHVPLVRALIAKLQEQEKQGKHIYSMTYDMIRVRRTDPDFSTTAIHAIDAAKWIAGADYESLRFRYDDLSGIAGGLVNIAAEGTFRNGIRVQLNCYPHSGMARELVTVRGEGFTYELYMPLMENAGSFTGLICSEQGRVETIAAEEDWQRAFGFYDENASFLNALLTSADPLDQDLRSSIQSVEIMEAIRGRAEAYYA</sequence>
<gene>
    <name evidence="2" type="ORF">A8990_10911</name>
</gene>
<dbReference type="Gene3D" id="3.30.360.10">
    <property type="entry name" value="Dihydrodipicolinate Reductase, domain 2"/>
    <property type="match status" value="1"/>
</dbReference>
<dbReference type="PANTHER" id="PTHR43708:SF8">
    <property type="entry name" value="OXIDOREDUCTASE"/>
    <property type="match status" value="1"/>
</dbReference>
<evidence type="ECO:0000313" key="2">
    <source>
        <dbReference type="EMBL" id="REE87366.1"/>
    </source>
</evidence>
<accession>A0A3D9S987</accession>
<dbReference type="EMBL" id="QTTN01000009">
    <property type="protein sequence ID" value="REE87366.1"/>
    <property type="molecule type" value="Genomic_DNA"/>
</dbReference>
<name>A0A3D9S987_9BACL</name>
<evidence type="ECO:0000313" key="3">
    <source>
        <dbReference type="Proteomes" id="UP000256304"/>
    </source>
</evidence>
<dbReference type="Pfam" id="PF01408">
    <property type="entry name" value="GFO_IDH_MocA"/>
    <property type="match status" value="1"/>
</dbReference>